<keyword evidence="3" id="KW-1134">Transmembrane beta strand</keyword>
<dbReference type="InterPro" id="IPR000531">
    <property type="entry name" value="Beta-barrel_TonB"/>
</dbReference>
<evidence type="ECO:0000313" key="10">
    <source>
        <dbReference type="EMBL" id="PSJ36317.1"/>
    </source>
</evidence>
<evidence type="ECO:0000256" key="2">
    <source>
        <dbReference type="ARBA" id="ARBA00022448"/>
    </source>
</evidence>
<evidence type="ECO:0000259" key="9">
    <source>
        <dbReference type="Pfam" id="PF00593"/>
    </source>
</evidence>
<evidence type="ECO:0000256" key="6">
    <source>
        <dbReference type="ARBA" id="ARBA00023136"/>
    </source>
</evidence>
<dbReference type="OrthoDB" id="9760333at2"/>
<dbReference type="Gene3D" id="2.40.170.20">
    <property type="entry name" value="TonB-dependent receptor, beta-barrel domain"/>
    <property type="match status" value="1"/>
</dbReference>
<dbReference type="PANTHER" id="PTHR32552">
    <property type="entry name" value="FERRICHROME IRON RECEPTOR-RELATED"/>
    <property type="match status" value="1"/>
</dbReference>
<dbReference type="PANTHER" id="PTHR32552:SF82">
    <property type="entry name" value="FCUA PROTEIN"/>
    <property type="match status" value="1"/>
</dbReference>
<organism evidence="10 11">
    <name type="scientific">Allosphingosinicella deserti</name>
    <dbReference type="NCBI Taxonomy" id="2116704"/>
    <lineage>
        <taxon>Bacteria</taxon>
        <taxon>Pseudomonadati</taxon>
        <taxon>Pseudomonadota</taxon>
        <taxon>Alphaproteobacteria</taxon>
        <taxon>Sphingomonadales</taxon>
        <taxon>Sphingomonadaceae</taxon>
        <taxon>Allosphingosinicella</taxon>
    </lineage>
</organism>
<dbReference type="RefSeq" id="WP_106516145.1">
    <property type="nucleotide sequence ID" value="NZ_PXYI01000015.1"/>
</dbReference>
<keyword evidence="6" id="KW-0472">Membrane</keyword>
<sequence length="643" mass="69225">MITRYPLAAVLGAAALAAPAEAQRTKDNAVTAAEDAFGTSIGNESIGLYSASQVRGFSPVAAGNVRIEGVYLDRQGFIATRLVEGSTIRVGLSAQGYPFPAPTGIVDYRLRKAGDRPLVSVVAGSFAYGAPSIEVDAQVPIAGRRLGIAFGASYAHDEYYDGADAGYFRAAVIPRWRPSQNVEIIPFWSTTIGRGEEVAPTIVTAGAFVPRDVARRRYFGQDWAAKDSRSTNAGVIAKARIGRSWSIAGGVFRSIFVNEENFAQNFVGTTEDGRTRAQVIADPGQRYASTSGELRVSRSLIDGPRLHTLHASVRARQLDSRYGGASAPIDLGERRLGEVVPVPEPASFSFGERTQDRVRQTTIGLAYEGRWKGVGEMSLGVQRADYSKTIDLPGNLPTTRAKDRPWLLNGSAAAYLSGSLAVYAGYTRGLEESGIAPNSAANRNEALPAIRTRQADAGLRWTISPRMKLVAGLFDVRKPYFNTDEANVYTILGDVRHRGVELSLSGNPVDDLSIVAGAVLMKPRVTGEAVELGRVGPKPLGQSATILRGNADYRLPFLPGISLDVALSWYGERPASRDNLVSVDPYGLVDLGARYRFKLGSKPATFRVQVQNVTNSFAWSIVGSNSYGLMDKRRLTAFLAVDL</sequence>
<proteinExistence type="predicted"/>
<evidence type="ECO:0000256" key="4">
    <source>
        <dbReference type="ARBA" id="ARBA00022692"/>
    </source>
</evidence>
<evidence type="ECO:0000313" key="11">
    <source>
        <dbReference type="Proteomes" id="UP000241167"/>
    </source>
</evidence>
<feature type="signal peptide" evidence="8">
    <location>
        <begin position="1"/>
        <end position="22"/>
    </location>
</feature>
<dbReference type="InterPro" id="IPR036942">
    <property type="entry name" value="Beta-barrel_TonB_sf"/>
</dbReference>
<dbReference type="Proteomes" id="UP000241167">
    <property type="component" value="Unassembled WGS sequence"/>
</dbReference>
<dbReference type="SUPFAM" id="SSF56935">
    <property type="entry name" value="Porins"/>
    <property type="match status" value="1"/>
</dbReference>
<dbReference type="GO" id="GO:0009279">
    <property type="term" value="C:cell outer membrane"/>
    <property type="evidence" value="ECO:0007669"/>
    <property type="project" value="UniProtKB-SubCell"/>
</dbReference>
<dbReference type="GO" id="GO:0015344">
    <property type="term" value="F:siderophore uptake transmembrane transporter activity"/>
    <property type="evidence" value="ECO:0007669"/>
    <property type="project" value="TreeGrafter"/>
</dbReference>
<keyword evidence="4" id="KW-0812">Transmembrane</keyword>
<gene>
    <name evidence="10" type="ORF">C7I55_26885</name>
</gene>
<reference evidence="10 11" key="1">
    <citation type="submission" date="2018-03" db="EMBL/GenBank/DDBJ databases">
        <title>The draft genome of Sphingosinicella sp. GL-C-18.</title>
        <authorList>
            <person name="Liu L."/>
            <person name="Li L."/>
            <person name="Liang L."/>
            <person name="Zhang X."/>
            <person name="Wang T."/>
        </authorList>
    </citation>
    <scope>NUCLEOTIDE SEQUENCE [LARGE SCALE GENOMIC DNA]</scope>
    <source>
        <strain evidence="10 11">GL-C-18</strain>
    </source>
</reference>
<dbReference type="Pfam" id="PF00593">
    <property type="entry name" value="TonB_dep_Rec_b-barrel"/>
    <property type="match status" value="1"/>
</dbReference>
<comment type="subcellular location">
    <subcellularLocation>
        <location evidence="1">Cell outer membrane</location>
        <topology evidence="1">Multi-pass membrane protein</topology>
    </subcellularLocation>
</comment>
<evidence type="ECO:0000256" key="1">
    <source>
        <dbReference type="ARBA" id="ARBA00004571"/>
    </source>
</evidence>
<name>A0A2P7QEB7_9SPHN</name>
<feature type="domain" description="TonB-dependent receptor-like beta-barrel" evidence="9">
    <location>
        <begin position="207"/>
        <end position="613"/>
    </location>
</feature>
<evidence type="ECO:0000256" key="8">
    <source>
        <dbReference type="SAM" id="SignalP"/>
    </source>
</evidence>
<dbReference type="InterPro" id="IPR039426">
    <property type="entry name" value="TonB-dep_rcpt-like"/>
</dbReference>
<keyword evidence="2" id="KW-0813">Transport</keyword>
<comment type="caution">
    <text evidence="10">The sequence shown here is derived from an EMBL/GenBank/DDBJ whole genome shotgun (WGS) entry which is preliminary data.</text>
</comment>
<dbReference type="EMBL" id="PXYI01000015">
    <property type="protein sequence ID" value="PSJ36317.1"/>
    <property type="molecule type" value="Genomic_DNA"/>
</dbReference>
<keyword evidence="11" id="KW-1185">Reference proteome</keyword>
<keyword evidence="7" id="KW-0998">Cell outer membrane</keyword>
<accession>A0A2P7QEB7</accession>
<keyword evidence="5" id="KW-0798">TonB box</keyword>
<protein>
    <submittedName>
        <fullName evidence="10">TonB-dependent receptor</fullName>
    </submittedName>
</protein>
<dbReference type="AlphaFoldDB" id="A0A2P7QEB7"/>
<evidence type="ECO:0000256" key="3">
    <source>
        <dbReference type="ARBA" id="ARBA00022452"/>
    </source>
</evidence>
<feature type="chain" id="PRO_5015161098" evidence="8">
    <location>
        <begin position="23"/>
        <end position="643"/>
    </location>
</feature>
<evidence type="ECO:0000256" key="7">
    <source>
        <dbReference type="ARBA" id="ARBA00023237"/>
    </source>
</evidence>
<keyword evidence="8" id="KW-0732">Signal</keyword>
<keyword evidence="10" id="KW-0675">Receptor</keyword>
<evidence type="ECO:0000256" key="5">
    <source>
        <dbReference type="ARBA" id="ARBA00023077"/>
    </source>
</evidence>